<accession>A0AAW2IUE2</accession>
<feature type="compositionally biased region" description="Acidic residues" evidence="1">
    <location>
        <begin position="46"/>
        <end position="60"/>
    </location>
</feature>
<reference evidence="2" key="1">
    <citation type="submission" date="2020-06" db="EMBL/GenBank/DDBJ databases">
        <authorList>
            <person name="Li T."/>
            <person name="Hu X."/>
            <person name="Zhang T."/>
            <person name="Song X."/>
            <person name="Zhang H."/>
            <person name="Dai N."/>
            <person name="Sheng W."/>
            <person name="Hou X."/>
            <person name="Wei L."/>
        </authorList>
    </citation>
    <scope>NUCLEOTIDE SEQUENCE</scope>
    <source>
        <strain evidence="2">G01</strain>
        <tissue evidence="2">Leaf</tissue>
    </source>
</reference>
<feature type="region of interest" description="Disordered" evidence="1">
    <location>
        <begin position="23"/>
        <end position="60"/>
    </location>
</feature>
<gene>
    <name evidence="2" type="ORF">Sangu_2763900</name>
</gene>
<sequence>MGSDPILPHEGRRRSLRQVAAAEHRLLDEEDVEDKGAKMGEREEIGDAGEESEVWGDEGE</sequence>
<comment type="caution">
    <text evidence="2">The sequence shown here is derived from an EMBL/GenBank/DDBJ whole genome shotgun (WGS) entry which is preliminary data.</text>
</comment>
<dbReference type="EMBL" id="JACGWK010001572">
    <property type="protein sequence ID" value="KAL0285781.1"/>
    <property type="molecule type" value="Genomic_DNA"/>
</dbReference>
<feature type="compositionally biased region" description="Basic and acidic residues" evidence="1">
    <location>
        <begin position="34"/>
        <end position="45"/>
    </location>
</feature>
<evidence type="ECO:0000313" key="2">
    <source>
        <dbReference type="EMBL" id="KAL0285781.1"/>
    </source>
</evidence>
<evidence type="ECO:0000256" key="1">
    <source>
        <dbReference type="SAM" id="MobiDB-lite"/>
    </source>
</evidence>
<proteinExistence type="predicted"/>
<organism evidence="2">
    <name type="scientific">Sesamum angustifolium</name>
    <dbReference type="NCBI Taxonomy" id="2727405"/>
    <lineage>
        <taxon>Eukaryota</taxon>
        <taxon>Viridiplantae</taxon>
        <taxon>Streptophyta</taxon>
        <taxon>Embryophyta</taxon>
        <taxon>Tracheophyta</taxon>
        <taxon>Spermatophyta</taxon>
        <taxon>Magnoliopsida</taxon>
        <taxon>eudicotyledons</taxon>
        <taxon>Gunneridae</taxon>
        <taxon>Pentapetalae</taxon>
        <taxon>asterids</taxon>
        <taxon>lamiids</taxon>
        <taxon>Lamiales</taxon>
        <taxon>Pedaliaceae</taxon>
        <taxon>Sesamum</taxon>
    </lineage>
</organism>
<protein>
    <submittedName>
        <fullName evidence="2">Uncharacterized protein</fullName>
    </submittedName>
</protein>
<name>A0AAW2IUE2_9LAMI</name>
<dbReference type="AlphaFoldDB" id="A0AAW2IUE2"/>
<reference evidence="2" key="2">
    <citation type="journal article" date="2024" name="Plant">
        <title>Genomic evolution and insights into agronomic trait innovations of Sesamum species.</title>
        <authorList>
            <person name="Miao H."/>
            <person name="Wang L."/>
            <person name="Qu L."/>
            <person name="Liu H."/>
            <person name="Sun Y."/>
            <person name="Le M."/>
            <person name="Wang Q."/>
            <person name="Wei S."/>
            <person name="Zheng Y."/>
            <person name="Lin W."/>
            <person name="Duan Y."/>
            <person name="Cao H."/>
            <person name="Xiong S."/>
            <person name="Wang X."/>
            <person name="Wei L."/>
            <person name="Li C."/>
            <person name="Ma Q."/>
            <person name="Ju M."/>
            <person name="Zhao R."/>
            <person name="Li G."/>
            <person name="Mu C."/>
            <person name="Tian Q."/>
            <person name="Mei H."/>
            <person name="Zhang T."/>
            <person name="Gao T."/>
            <person name="Zhang H."/>
        </authorList>
    </citation>
    <scope>NUCLEOTIDE SEQUENCE</scope>
    <source>
        <strain evidence="2">G01</strain>
    </source>
</reference>